<dbReference type="SUPFAM" id="SSF56300">
    <property type="entry name" value="Metallo-dependent phosphatases"/>
    <property type="match status" value="1"/>
</dbReference>
<evidence type="ECO:0000256" key="3">
    <source>
        <dbReference type="ARBA" id="ARBA00023004"/>
    </source>
</evidence>
<organism evidence="6 7">
    <name type="scientific">Paractinoplanes toevensis</name>
    <dbReference type="NCBI Taxonomy" id="571911"/>
    <lineage>
        <taxon>Bacteria</taxon>
        <taxon>Bacillati</taxon>
        <taxon>Actinomycetota</taxon>
        <taxon>Actinomycetes</taxon>
        <taxon>Micromonosporales</taxon>
        <taxon>Micromonosporaceae</taxon>
        <taxon>Paractinoplanes</taxon>
    </lineage>
</organism>
<evidence type="ECO:0000256" key="4">
    <source>
        <dbReference type="ARBA" id="ARBA00025742"/>
    </source>
</evidence>
<dbReference type="AlphaFoldDB" id="A0A919T975"/>
<keyword evidence="7" id="KW-1185">Reference proteome</keyword>
<keyword evidence="1" id="KW-0479">Metal-binding</keyword>
<dbReference type="PANTHER" id="PTHR42988">
    <property type="entry name" value="PHOSPHOHYDROLASE"/>
    <property type="match status" value="1"/>
</dbReference>
<reference evidence="6 7" key="1">
    <citation type="submission" date="2021-03" db="EMBL/GenBank/DDBJ databases">
        <title>Whole genome shotgun sequence of Actinoplanes toevensis NBRC 105298.</title>
        <authorList>
            <person name="Komaki H."/>
            <person name="Tamura T."/>
        </authorList>
    </citation>
    <scope>NUCLEOTIDE SEQUENCE [LARGE SCALE GENOMIC DNA]</scope>
    <source>
        <strain evidence="6 7">NBRC 105298</strain>
    </source>
</reference>
<dbReference type="GO" id="GO:0016787">
    <property type="term" value="F:hydrolase activity"/>
    <property type="evidence" value="ECO:0007669"/>
    <property type="project" value="UniProtKB-KW"/>
</dbReference>
<name>A0A919T975_9ACTN</name>
<dbReference type="InterPro" id="IPR050884">
    <property type="entry name" value="CNP_phosphodiesterase-III"/>
</dbReference>
<comment type="similarity">
    <text evidence="4">Belongs to the cyclic nucleotide phosphodiesterase class-III family.</text>
</comment>
<sequence>MIVVAHLSDLHLGAHVDKAVAGIAAEVAAFGPDLTVVSGDHTMRARPPEFDQAAALIDDLPRPLLVVAGNHDLPLVSPLRLLDPYGRYRTWLGHHDQVVRLPGLTALGLHSMPRWRWKAGRAGPDQTDEIRRVLGGAPAHDVRLLALHHPPEARSFAGSRRLLRALTATRTDLVLAGHTHVPEVHRWAGGPLVVTAGTATSHRVRRVPRSWSLLRITAAAVEVHERFEDPHGTWFTGRVVRHELAVRDNLS</sequence>
<keyword evidence="3" id="KW-0408">Iron</keyword>
<gene>
    <name evidence="6" type="ORF">Ato02nite_029760</name>
</gene>
<comment type="caution">
    <text evidence="6">The sequence shown here is derived from an EMBL/GenBank/DDBJ whole genome shotgun (WGS) entry which is preliminary data.</text>
</comment>
<proteinExistence type="inferred from homology"/>
<keyword evidence="2" id="KW-0378">Hydrolase</keyword>
<evidence type="ECO:0000256" key="1">
    <source>
        <dbReference type="ARBA" id="ARBA00022723"/>
    </source>
</evidence>
<evidence type="ECO:0000313" key="6">
    <source>
        <dbReference type="EMBL" id="GIM91183.1"/>
    </source>
</evidence>
<feature type="domain" description="Calcineurin-like phosphoesterase" evidence="5">
    <location>
        <begin position="3"/>
        <end position="182"/>
    </location>
</feature>
<dbReference type="PANTHER" id="PTHR42988:SF2">
    <property type="entry name" value="CYCLIC NUCLEOTIDE PHOSPHODIESTERASE CBUA0032-RELATED"/>
    <property type="match status" value="1"/>
</dbReference>
<dbReference type="InterPro" id="IPR029052">
    <property type="entry name" value="Metallo-depent_PP-like"/>
</dbReference>
<dbReference type="EMBL" id="BOQN01000040">
    <property type="protein sequence ID" value="GIM91183.1"/>
    <property type="molecule type" value="Genomic_DNA"/>
</dbReference>
<dbReference type="Pfam" id="PF00149">
    <property type="entry name" value="Metallophos"/>
    <property type="match status" value="1"/>
</dbReference>
<evidence type="ECO:0000259" key="5">
    <source>
        <dbReference type="Pfam" id="PF00149"/>
    </source>
</evidence>
<accession>A0A919T975</accession>
<dbReference type="Gene3D" id="3.60.21.10">
    <property type="match status" value="1"/>
</dbReference>
<dbReference type="GO" id="GO:0046872">
    <property type="term" value="F:metal ion binding"/>
    <property type="evidence" value="ECO:0007669"/>
    <property type="project" value="UniProtKB-KW"/>
</dbReference>
<evidence type="ECO:0000313" key="7">
    <source>
        <dbReference type="Proteomes" id="UP000677082"/>
    </source>
</evidence>
<dbReference type="RefSeq" id="WP_246606971.1">
    <property type="nucleotide sequence ID" value="NZ_BOQN01000040.1"/>
</dbReference>
<dbReference type="Proteomes" id="UP000677082">
    <property type="component" value="Unassembled WGS sequence"/>
</dbReference>
<dbReference type="InterPro" id="IPR004843">
    <property type="entry name" value="Calcineurin-like_PHP"/>
</dbReference>
<protein>
    <submittedName>
        <fullName evidence="6">Metallophosphoesterase</fullName>
    </submittedName>
</protein>
<evidence type="ECO:0000256" key="2">
    <source>
        <dbReference type="ARBA" id="ARBA00022801"/>
    </source>
</evidence>